<keyword evidence="8" id="KW-0675">Receptor</keyword>
<feature type="region of interest" description="Disordered" evidence="10">
    <location>
        <begin position="1"/>
        <end position="67"/>
    </location>
</feature>
<dbReference type="InterPro" id="IPR050274">
    <property type="entry name" value="Nuclear_hormone_rcpt_NR2"/>
</dbReference>
<evidence type="ECO:0000256" key="5">
    <source>
        <dbReference type="ARBA" id="ARBA00023015"/>
    </source>
</evidence>
<keyword evidence="6" id="KW-0238">DNA-binding</keyword>
<feature type="region of interest" description="Disordered" evidence="10">
    <location>
        <begin position="224"/>
        <end position="255"/>
    </location>
</feature>
<sequence length="255" mass="28636">MALVVPPGSTWRDPPVSLPPTTGEDVSRELGASVTPQPAAPQTPTPNSTAGSAPSSAPSPTGDDKNAQNMTCVVCSDKSSGKHYGQFTCEGCKSFFKRSVRRNLQYSCRGNRNCPIDQHHRNQCQYCRLKKCFKVGMRREDRNNGQLLLVGGSVLPKDMLRVEQGKWSGLLAGEFSWGAFVYDYYDYRFVVFSSLFFYLFPLHHASLSSVSTQWLECVRSKEEKEKEQGGDIKIQRREKEELEEEHGGGKRRNNM</sequence>
<dbReference type="CDD" id="cd06958">
    <property type="entry name" value="NR_DBD_COUP_TF"/>
    <property type="match status" value="1"/>
</dbReference>
<dbReference type="InterPro" id="IPR001628">
    <property type="entry name" value="Znf_hrmn_rcpt"/>
</dbReference>
<dbReference type="PANTHER" id="PTHR24083">
    <property type="entry name" value="NUCLEAR HORMONE RECEPTOR"/>
    <property type="match status" value="1"/>
</dbReference>
<dbReference type="Gene3D" id="3.30.50.10">
    <property type="entry name" value="Erythroid Transcription Factor GATA-1, subunit A"/>
    <property type="match status" value="1"/>
</dbReference>
<keyword evidence="13" id="KW-1185">Reference proteome</keyword>
<evidence type="ECO:0000313" key="12">
    <source>
        <dbReference type="EMBL" id="KAK4298693.1"/>
    </source>
</evidence>
<evidence type="ECO:0000256" key="10">
    <source>
        <dbReference type="SAM" id="MobiDB-lite"/>
    </source>
</evidence>
<evidence type="ECO:0000256" key="3">
    <source>
        <dbReference type="ARBA" id="ARBA00022771"/>
    </source>
</evidence>
<keyword evidence="4" id="KW-0862">Zinc</keyword>
<evidence type="ECO:0000313" key="13">
    <source>
        <dbReference type="Proteomes" id="UP001292094"/>
    </source>
</evidence>
<keyword evidence="5" id="KW-0805">Transcription regulation</keyword>
<feature type="domain" description="Nuclear receptor" evidence="11">
    <location>
        <begin position="69"/>
        <end position="144"/>
    </location>
</feature>
<comment type="subcellular location">
    <subcellularLocation>
        <location evidence="1">Nucleus</location>
    </subcellularLocation>
</comment>
<dbReference type="Pfam" id="PF00105">
    <property type="entry name" value="zf-C4"/>
    <property type="match status" value="1"/>
</dbReference>
<evidence type="ECO:0000256" key="2">
    <source>
        <dbReference type="ARBA" id="ARBA00022723"/>
    </source>
</evidence>
<dbReference type="SMART" id="SM00399">
    <property type="entry name" value="ZnF_C4"/>
    <property type="match status" value="1"/>
</dbReference>
<dbReference type="Proteomes" id="UP001292094">
    <property type="component" value="Unassembled WGS sequence"/>
</dbReference>
<dbReference type="PRINTS" id="PR00047">
    <property type="entry name" value="STROIDFINGER"/>
</dbReference>
<dbReference type="PROSITE" id="PS00031">
    <property type="entry name" value="NUCLEAR_REC_DBD_1"/>
    <property type="match status" value="1"/>
</dbReference>
<dbReference type="SUPFAM" id="SSF57716">
    <property type="entry name" value="Glucocorticoid receptor-like (DNA-binding domain)"/>
    <property type="match status" value="1"/>
</dbReference>
<evidence type="ECO:0000256" key="4">
    <source>
        <dbReference type="ARBA" id="ARBA00022833"/>
    </source>
</evidence>
<dbReference type="GO" id="GO:0006357">
    <property type="term" value="P:regulation of transcription by RNA polymerase II"/>
    <property type="evidence" value="ECO:0007669"/>
    <property type="project" value="UniProtKB-ARBA"/>
</dbReference>
<accession>A0AAE1NYZ7</accession>
<organism evidence="12 13">
    <name type="scientific">Petrolisthes manimaculis</name>
    <dbReference type="NCBI Taxonomy" id="1843537"/>
    <lineage>
        <taxon>Eukaryota</taxon>
        <taxon>Metazoa</taxon>
        <taxon>Ecdysozoa</taxon>
        <taxon>Arthropoda</taxon>
        <taxon>Crustacea</taxon>
        <taxon>Multicrustacea</taxon>
        <taxon>Malacostraca</taxon>
        <taxon>Eumalacostraca</taxon>
        <taxon>Eucarida</taxon>
        <taxon>Decapoda</taxon>
        <taxon>Pleocyemata</taxon>
        <taxon>Anomura</taxon>
        <taxon>Galatheoidea</taxon>
        <taxon>Porcellanidae</taxon>
        <taxon>Petrolisthes</taxon>
    </lineage>
</organism>
<feature type="compositionally biased region" description="Basic and acidic residues" evidence="10">
    <location>
        <begin position="224"/>
        <end position="248"/>
    </location>
</feature>
<dbReference type="GO" id="GO:0008270">
    <property type="term" value="F:zinc ion binding"/>
    <property type="evidence" value="ECO:0007669"/>
    <property type="project" value="UniProtKB-KW"/>
</dbReference>
<dbReference type="PROSITE" id="PS51030">
    <property type="entry name" value="NUCLEAR_REC_DBD_2"/>
    <property type="match status" value="1"/>
</dbReference>
<evidence type="ECO:0000256" key="9">
    <source>
        <dbReference type="ARBA" id="ARBA00023242"/>
    </source>
</evidence>
<proteinExistence type="predicted"/>
<dbReference type="EMBL" id="JAWZYT010003382">
    <property type="protein sequence ID" value="KAK4298693.1"/>
    <property type="molecule type" value="Genomic_DNA"/>
</dbReference>
<reference evidence="12" key="1">
    <citation type="submission" date="2023-11" db="EMBL/GenBank/DDBJ databases">
        <title>Genome assemblies of two species of porcelain crab, Petrolisthes cinctipes and Petrolisthes manimaculis (Anomura: Porcellanidae).</title>
        <authorList>
            <person name="Angst P."/>
        </authorList>
    </citation>
    <scope>NUCLEOTIDE SEQUENCE</scope>
    <source>
        <strain evidence="12">PB745_02</strain>
        <tissue evidence="12">Gill</tissue>
    </source>
</reference>
<gene>
    <name evidence="12" type="ORF">Pmani_028981</name>
</gene>
<keyword evidence="7" id="KW-0804">Transcription</keyword>
<keyword evidence="3" id="KW-0863">Zinc-finger</keyword>
<evidence type="ECO:0000256" key="7">
    <source>
        <dbReference type="ARBA" id="ARBA00023163"/>
    </source>
</evidence>
<protein>
    <recommendedName>
        <fullName evidence="11">Nuclear receptor domain-containing protein</fullName>
    </recommendedName>
</protein>
<dbReference type="AlphaFoldDB" id="A0AAE1NYZ7"/>
<keyword evidence="2" id="KW-0479">Metal-binding</keyword>
<dbReference type="InterPro" id="IPR013088">
    <property type="entry name" value="Znf_NHR/GATA"/>
</dbReference>
<evidence type="ECO:0000256" key="6">
    <source>
        <dbReference type="ARBA" id="ARBA00023125"/>
    </source>
</evidence>
<evidence type="ECO:0000256" key="8">
    <source>
        <dbReference type="ARBA" id="ARBA00023170"/>
    </source>
</evidence>
<name>A0AAE1NYZ7_9EUCA</name>
<dbReference type="GO" id="GO:0043565">
    <property type="term" value="F:sequence-specific DNA binding"/>
    <property type="evidence" value="ECO:0007669"/>
    <property type="project" value="InterPro"/>
</dbReference>
<dbReference type="GO" id="GO:0003700">
    <property type="term" value="F:DNA-binding transcription factor activity"/>
    <property type="evidence" value="ECO:0007669"/>
    <property type="project" value="InterPro"/>
</dbReference>
<keyword evidence="9" id="KW-0539">Nucleus</keyword>
<evidence type="ECO:0000256" key="1">
    <source>
        <dbReference type="ARBA" id="ARBA00004123"/>
    </source>
</evidence>
<dbReference type="GO" id="GO:0005634">
    <property type="term" value="C:nucleus"/>
    <property type="evidence" value="ECO:0007669"/>
    <property type="project" value="UniProtKB-SubCell"/>
</dbReference>
<feature type="compositionally biased region" description="Low complexity" evidence="10">
    <location>
        <begin position="45"/>
        <end position="61"/>
    </location>
</feature>
<evidence type="ECO:0000259" key="11">
    <source>
        <dbReference type="PROSITE" id="PS51030"/>
    </source>
</evidence>
<comment type="caution">
    <text evidence="12">The sequence shown here is derived from an EMBL/GenBank/DDBJ whole genome shotgun (WGS) entry which is preliminary data.</text>
</comment>
<dbReference type="FunFam" id="3.30.50.10:FF:000006">
    <property type="entry name" value="Nuclear receptor subfamily 5 group A member"/>
    <property type="match status" value="1"/>
</dbReference>